<keyword evidence="1" id="KW-0472">Membrane</keyword>
<reference evidence="2 3" key="1">
    <citation type="submission" date="2018-10" db="EMBL/GenBank/DDBJ databases">
        <title>Genomic Encyclopedia of Archaeal and Bacterial Type Strains, Phase II (KMG-II): from individual species to whole genera.</title>
        <authorList>
            <person name="Goeker M."/>
        </authorList>
    </citation>
    <scope>NUCLEOTIDE SEQUENCE [LARGE SCALE GENOMIC DNA]</scope>
    <source>
        <strain evidence="2 3">DSM 19727</strain>
    </source>
</reference>
<organism evidence="2 3">
    <name type="scientific">Flavobacterium weaverense</name>
    <dbReference type="NCBI Taxonomy" id="271156"/>
    <lineage>
        <taxon>Bacteria</taxon>
        <taxon>Pseudomonadati</taxon>
        <taxon>Bacteroidota</taxon>
        <taxon>Flavobacteriia</taxon>
        <taxon>Flavobacteriales</taxon>
        <taxon>Flavobacteriaceae</taxon>
        <taxon>Flavobacterium</taxon>
    </lineage>
</organism>
<keyword evidence="1" id="KW-1133">Transmembrane helix</keyword>
<dbReference type="RefSeq" id="WP_121924644.1">
    <property type="nucleotide sequence ID" value="NZ_CBCSGA010000006.1"/>
</dbReference>
<sequence>MYQEIIAFVVLGIAIAFLIKKFFFKGKKSDKDCGSGCGSCG</sequence>
<evidence type="ECO:0000313" key="2">
    <source>
        <dbReference type="EMBL" id="RMA76934.1"/>
    </source>
</evidence>
<dbReference type="EMBL" id="REFH01000008">
    <property type="protein sequence ID" value="RMA76934.1"/>
    <property type="molecule type" value="Genomic_DNA"/>
</dbReference>
<keyword evidence="1" id="KW-0812">Transmembrane</keyword>
<dbReference type="Pfam" id="PF12669">
    <property type="entry name" value="FeoB_associated"/>
    <property type="match status" value="1"/>
</dbReference>
<accession>A0A3L9ZXP7</accession>
<proteinExistence type="predicted"/>
<protein>
    <submittedName>
        <fullName evidence="2">Attachment p12 family protein</fullName>
    </submittedName>
</protein>
<evidence type="ECO:0000256" key="1">
    <source>
        <dbReference type="SAM" id="Phobius"/>
    </source>
</evidence>
<dbReference type="AlphaFoldDB" id="A0A3L9ZXP7"/>
<gene>
    <name evidence="2" type="ORF">BC961_0913</name>
</gene>
<feature type="transmembrane region" description="Helical" evidence="1">
    <location>
        <begin position="6"/>
        <end position="23"/>
    </location>
</feature>
<comment type="caution">
    <text evidence="2">The sequence shown here is derived from an EMBL/GenBank/DDBJ whole genome shotgun (WGS) entry which is preliminary data.</text>
</comment>
<keyword evidence="3" id="KW-1185">Reference proteome</keyword>
<name>A0A3L9ZXP7_9FLAO</name>
<dbReference type="Proteomes" id="UP000280368">
    <property type="component" value="Unassembled WGS sequence"/>
</dbReference>
<evidence type="ECO:0000313" key="3">
    <source>
        <dbReference type="Proteomes" id="UP000280368"/>
    </source>
</evidence>